<keyword evidence="2 7" id="KW-0853">WD repeat</keyword>
<dbReference type="EMBL" id="JAACJN010000055">
    <property type="protein sequence ID" value="KAF5381886.1"/>
    <property type="molecule type" value="Genomic_DNA"/>
</dbReference>
<feature type="repeat" description="WD" evidence="7">
    <location>
        <begin position="31"/>
        <end position="72"/>
    </location>
</feature>
<dbReference type="PANTHER" id="PTHR43270">
    <property type="entry name" value="BETA-ALA-HIS DIPEPTIDASE"/>
    <property type="match status" value="1"/>
</dbReference>
<proteinExistence type="inferred from homology"/>
<accession>A0A8H5HE74</accession>
<dbReference type="SMART" id="SM00320">
    <property type="entry name" value="WD40"/>
    <property type="match status" value="6"/>
</dbReference>
<dbReference type="PIRSF" id="PIRSF037237">
    <property type="entry name" value="Peptidase_WD_repeats_DUG2"/>
    <property type="match status" value="1"/>
</dbReference>
<dbReference type="Pfam" id="PF07687">
    <property type="entry name" value="M20_dimer"/>
    <property type="match status" value="1"/>
</dbReference>
<dbReference type="InterPro" id="IPR001680">
    <property type="entry name" value="WD40_rpt"/>
</dbReference>
<dbReference type="InterPro" id="IPR017149">
    <property type="entry name" value="GSH_degradosome_Dug2"/>
</dbReference>
<dbReference type="InterPro" id="IPR020472">
    <property type="entry name" value="WD40_PAC1"/>
</dbReference>
<dbReference type="InterPro" id="IPR011650">
    <property type="entry name" value="Peptidase_M20_dimer"/>
</dbReference>
<dbReference type="Pfam" id="PF01546">
    <property type="entry name" value="Peptidase_M20"/>
    <property type="match status" value="1"/>
</dbReference>
<keyword evidence="6" id="KW-0378">Hydrolase</keyword>
<dbReference type="Gene3D" id="3.30.70.360">
    <property type="match status" value="1"/>
</dbReference>
<evidence type="ECO:0000259" key="8">
    <source>
        <dbReference type="Pfam" id="PF07687"/>
    </source>
</evidence>
<gene>
    <name evidence="9" type="ORF">D9757_007553</name>
</gene>
<organism evidence="9 10">
    <name type="scientific">Collybiopsis confluens</name>
    <dbReference type="NCBI Taxonomy" id="2823264"/>
    <lineage>
        <taxon>Eukaryota</taxon>
        <taxon>Fungi</taxon>
        <taxon>Dikarya</taxon>
        <taxon>Basidiomycota</taxon>
        <taxon>Agaricomycotina</taxon>
        <taxon>Agaricomycetes</taxon>
        <taxon>Agaricomycetidae</taxon>
        <taxon>Agaricales</taxon>
        <taxon>Marasmiineae</taxon>
        <taxon>Omphalotaceae</taxon>
        <taxon>Collybiopsis</taxon>
    </lineage>
</organism>
<reference evidence="9 10" key="1">
    <citation type="journal article" date="2020" name="ISME J.">
        <title>Uncovering the hidden diversity of litter-decomposition mechanisms in mushroom-forming fungi.</title>
        <authorList>
            <person name="Floudas D."/>
            <person name="Bentzer J."/>
            <person name="Ahren D."/>
            <person name="Johansson T."/>
            <person name="Persson P."/>
            <person name="Tunlid A."/>
        </authorList>
    </citation>
    <scope>NUCLEOTIDE SEQUENCE [LARGE SCALE GENOMIC DNA]</scope>
    <source>
        <strain evidence="9 10">CBS 406.79</strain>
    </source>
</reference>
<dbReference type="PRINTS" id="PR00320">
    <property type="entry name" value="GPROTEINBRPT"/>
</dbReference>
<evidence type="ECO:0000256" key="4">
    <source>
        <dbReference type="ARBA" id="ARBA00022723"/>
    </source>
</evidence>
<feature type="domain" description="Peptidase M20 dimerisation" evidence="8">
    <location>
        <begin position="606"/>
        <end position="738"/>
    </location>
</feature>
<dbReference type="AlphaFoldDB" id="A0A8H5HE74"/>
<dbReference type="GO" id="GO:0006508">
    <property type="term" value="P:proteolysis"/>
    <property type="evidence" value="ECO:0007669"/>
    <property type="project" value="UniProtKB-KW"/>
</dbReference>
<dbReference type="GO" id="GO:0006751">
    <property type="term" value="P:glutathione catabolic process"/>
    <property type="evidence" value="ECO:0007669"/>
    <property type="project" value="InterPro"/>
</dbReference>
<dbReference type="Pfam" id="PF00400">
    <property type="entry name" value="WD40"/>
    <property type="match status" value="3"/>
</dbReference>
<dbReference type="PROSITE" id="PS50294">
    <property type="entry name" value="WD_REPEATS_REGION"/>
    <property type="match status" value="1"/>
</dbReference>
<name>A0A8H5HE74_9AGAR</name>
<dbReference type="SUPFAM" id="SSF53187">
    <property type="entry name" value="Zn-dependent exopeptidases"/>
    <property type="match status" value="1"/>
</dbReference>
<dbReference type="InterPro" id="IPR051458">
    <property type="entry name" value="Cyt/Met_Dipeptidase"/>
</dbReference>
<evidence type="ECO:0000256" key="1">
    <source>
        <dbReference type="ARBA" id="ARBA00006247"/>
    </source>
</evidence>
<evidence type="ECO:0000313" key="9">
    <source>
        <dbReference type="EMBL" id="KAF5381886.1"/>
    </source>
</evidence>
<keyword evidence="5" id="KW-0677">Repeat</keyword>
<evidence type="ECO:0000256" key="7">
    <source>
        <dbReference type="PROSITE-ProRule" id="PRU00221"/>
    </source>
</evidence>
<protein>
    <recommendedName>
        <fullName evidence="8">Peptidase M20 dimerisation domain-containing protein</fullName>
    </recommendedName>
</protein>
<dbReference type="InterPro" id="IPR036322">
    <property type="entry name" value="WD40_repeat_dom_sf"/>
</dbReference>
<keyword evidence="10" id="KW-1185">Reference proteome</keyword>
<dbReference type="Proteomes" id="UP000518752">
    <property type="component" value="Unassembled WGS sequence"/>
</dbReference>
<keyword evidence="4" id="KW-0479">Metal-binding</keyword>
<evidence type="ECO:0000256" key="6">
    <source>
        <dbReference type="ARBA" id="ARBA00022801"/>
    </source>
</evidence>
<comment type="caution">
    <text evidence="9">The sequence shown here is derived from an EMBL/GenBank/DDBJ whole genome shotgun (WGS) entry which is preliminary data.</text>
</comment>
<sequence>MSASPTSPTSSLHPSLGRQIENQDSVPFQWHSLHKLNSSILCLAANDEYIFSGNQDNDILVWDKKTFELKATLRGHTRSVLALVYAQDKNWLFSSSGDSTVRVWSAATLKPIYIIDTYAETCAGDLFTIAWCSNLQTIFIGCQNTSLQWFTFTPPSSSNANSGTTTPNGTFVRKAHKFFDSYPQFERKPADLNANNPQLTTTTTTPSKSYFQQVFSEAQRLGVPATNVIESEHFGYIYCLIVLEWESSTTLVTGSGDETVKIWTCSPSGPSLSHTFECNYGAVLALAAQGETVYGGCQDGRIKVLDLETKTIVRTIIVQEGVDILALSVFDSDLYASCANGQVKRFSGSFDCTASWQAHDGIVLSSVITGRNSNRCMLVTGGNDDNIKVWSVVPPTPRFQSASKGEDILSDRSRLGGESISYALSKFVSIPSISCSPAHREDCRQAAIWLKKCLQQLGAKTQLLPTCSTGSTNPLVLGTFTGNQGPSSRLRPRLLFYGHYDVFPAPPRGWNSDPFAMDGKNGYLYGRGVTDNKGPIIASAFAAAELLCGRSLGVDVVFLIEGEEECGSVNFSTTIEKYKDQIGHIDAILVSNSTWISEDTPCITYGLRGVVHCSIEICNKLPDLHSGVDGGGVAEPMKDMVSLLSSLMDRQGKVQIPGFYDHVRPQTEAEKELYLRLSDIVKKPPSYLSSRWREPALTIHNIEVSGPNNPTVIPGSVKTQLSLRIVPDQDLNTISGSLCRFLRSSFDEMHSPNELKYTINNPADWWLGELNHPWFKALENAIHEEWGVEPLRIREGGSVPSVPYLEKAFACHAFHLPMGQSSDRAHLPNERVSLNNLQKGKSVVARFLVKVAEM</sequence>
<dbReference type="Gene3D" id="3.40.630.10">
    <property type="entry name" value="Zn peptidases"/>
    <property type="match status" value="1"/>
</dbReference>
<dbReference type="InterPro" id="IPR002933">
    <property type="entry name" value="Peptidase_M20"/>
</dbReference>
<dbReference type="SUPFAM" id="SSF50978">
    <property type="entry name" value="WD40 repeat-like"/>
    <property type="match status" value="1"/>
</dbReference>
<dbReference type="InterPro" id="IPR015943">
    <property type="entry name" value="WD40/YVTN_repeat-like_dom_sf"/>
</dbReference>
<dbReference type="OrthoDB" id="7832001at2759"/>
<evidence type="ECO:0000256" key="2">
    <source>
        <dbReference type="ARBA" id="ARBA00022574"/>
    </source>
</evidence>
<evidence type="ECO:0000313" key="10">
    <source>
        <dbReference type="Proteomes" id="UP000518752"/>
    </source>
</evidence>
<dbReference type="GO" id="GO:0008233">
    <property type="term" value="F:peptidase activity"/>
    <property type="evidence" value="ECO:0007669"/>
    <property type="project" value="UniProtKB-KW"/>
</dbReference>
<evidence type="ECO:0000256" key="5">
    <source>
        <dbReference type="ARBA" id="ARBA00022737"/>
    </source>
</evidence>
<dbReference type="Gene3D" id="2.130.10.10">
    <property type="entry name" value="YVTN repeat-like/Quinoprotein amine dehydrogenase"/>
    <property type="match status" value="2"/>
</dbReference>
<dbReference type="PANTHER" id="PTHR43270:SF8">
    <property type="entry name" value="DI- AND TRIPEPTIDASE DUG2-RELATED"/>
    <property type="match status" value="1"/>
</dbReference>
<comment type="similarity">
    <text evidence="1">Belongs to the peptidase M20A family.</text>
</comment>
<dbReference type="GO" id="GO:0046872">
    <property type="term" value="F:metal ion binding"/>
    <property type="evidence" value="ECO:0007669"/>
    <property type="project" value="UniProtKB-KW"/>
</dbReference>
<evidence type="ECO:0000256" key="3">
    <source>
        <dbReference type="ARBA" id="ARBA00022670"/>
    </source>
</evidence>
<keyword evidence="3" id="KW-0645">Protease</keyword>
<feature type="repeat" description="WD" evidence="7">
    <location>
        <begin position="73"/>
        <end position="114"/>
    </location>
</feature>
<dbReference type="PROSITE" id="PS50082">
    <property type="entry name" value="WD_REPEATS_2"/>
    <property type="match status" value="2"/>
</dbReference>